<dbReference type="InterPro" id="IPR038731">
    <property type="entry name" value="RgtA/B/C-like"/>
</dbReference>
<dbReference type="InterPro" id="IPR050297">
    <property type="entry name" value="LipidA_mod_glycosyltrf_83"/>
</dbReference>
<feature type="domain" description="Glycosyltransferase RgtA/B/C/D-like" evidence="10">
    <location>
        <begin position="172"/>
        <end position="282"/>
    </location>
</feature>
<evidence type="ECO:0000256" key="7">
    <source>
        <dbReference type="ARBA" id="ARBA00023136"/>
    </source>
</evidence>
<feature type="transmembrane region" description="Helical" evidence="9">
    <location>
        <begin position="266"/>
        <end position="285"/>
    </location>
</feature>
<evidence type="ECO:0000313" key="12">
    <source>
        <dbReference type="EMBL" id="GAA3564124.1"/>
    </source>
</evidence>
<organism evidence="12 13">
    <name type="scientific">Microlunatus spumicola</name>
    <dbReference type="NCBI Taxonomy" id="81499"/>
    <lineage>
        <taxon>Bacteria</taxon>
        <taxon>Bacillati</taxon>
        <taxon>Actinomycetota</taxon>
        <taxon>Actinomycetes</taxon>
        <taxon>Propionibacteriales</taxon>
        <taxon>Propionibacteriaceae</taxon>
        <taxon>Microlunatus</taxon>
    </lineage>
</organism>
<keyword evidence="7 9" id="KW-0472">Membrane</keyword>
<dbReference type="EMBL" id="BAAAYR010000002">
    <property type="protein sequence ID" value="GAA3564124.1"/>
    <property type="molecule type" value="Genomic_DNA"/>
</dbReference>
<dbReference type="Pfam" id="PF13231">
    <property type="entry name" value="PMT_2"/>
    <property type="match status" value="2"/>
</dbReference>
<evidence type="ECO:0000256" key="5">
    <source>
        <dbReference type="ARBA" id="ARBA00022692"/>
    </source>
</evidence>
<evidence type="ECO:0000256" key="1">
    <source>
        <dbReference type="ARBA" id="ARBA00004651"/>
    </source>
</evidence>
<comment type="caution">
    <text evidence="12">The sequence shown here is derived from an EMBL/GenBank/DDBJ whole genome shotgun (WGS) entry which is preliminary data.</text>
</comment>
<feature type="transmembrane region" description="Helical" evidence="9">
    <location>
        <begin position="389"/>
        <end position="408"/>
    </location>
</feature>
<feature type="transmembrane region" description="Helical" evidence="9">
    <location>
        <begin position="414"/>
        <end position="435"/>
    </location>
</feature>
<sequence length="710" mass="71708">MTSTLSGPTLQGPPARAAAAADGTDPTRPAATPPSAPGADVAPTRSRGPRVGRTVAVVALLVGTAVLYLWSLSASGYGNSFYAAAVQAGSQSWKAFFFGSLDAGNAITVDKPPASLWLMALSVRVFGLSSWSILAPQALLGVATVGVTYASVRRTFEGHGPLGRRFDGVADGHVAGLVAGALLALTPAAALMFRFDNPDALLVFLMTLAAYVTLRATEKADGKTLAWAGVLIGFAFLTKMLQAFLVLPALVLVYLIAAPTTLRKRLLHLVGAFAAMVVSLGWWVAVVELVPASWRPYVGGSTNDSVLDLVFGYNGLARILGRSAGVAGAGSQAGGGGGGGFGGTPGLTRLFEQVSGGMITWLLPAALLLAVVALVAIGRAPRTDGPRAALVLWTGWTVVTGLTFSLMEGTYHDYYVVALAPAVAAGVTVAATVLWRRKHTWLGRAGLALGVAVSAAWAFVLLGRATGVYESLRWPVLVVGVLAALALLVANRLPRVAANVVLAVALAGAVTGPAAYTLNTVATPHTGSIVTAGPVSSQSGPGGGTGRTARDGQDGRGAFPGGGTPPQGQTGQTGQAPVGQAPGAGTTGRTGGMGQGGTASTELVQLLQADAGSHRWAAATIGSQSAATYQLASEQPVMAIGGFTGSDPSPTLAQFQAYVAAGDVHYFIAGGGFGGGGRAGSSEISTWVTEHYTATTVGGVTVYDLTQPAS</sequence>
<comment type="subcellular location">
    <subcellularLocation>
        <location evidence="1">Cell membrane</location>
        <topology evidence="1">Multi-pass membrane protein</topology>
    </subcellularLocation>
</comment>
<name>A0ABP6XCK0_9ACTN</name>
<feature type="transmembrane region" description="Helical" evidence="9">
    <location>
        <begin position="51"/>
        <end position="70"/>
    </location>
</feature>
<keyword evidence="2" id="KW-1003">Cell membrane</keyword>
<protein>
    <submittedName>
        <fullName evidence="12">Glycosyltransferase family 39 protein</fullName>
    </submittedName>
</protein>
<evidence type="ECO:0000256" key="3">
    <source>
        <dbReference type="ARBA" id="ARBA00022676"/>
    </source>
</evidence>
<feature type="region of interest" description="Disordered" evidence="8">
    <location>
        <begin position="1"/>
        <end position="47"/>
    </location>
</feature>
<evidence type="ECO:0000259" key="11">
    <source>
        <dbReference type="Pfam" id="PF24878"/>
    </source>
</evidence>
<dbReference type="InterPro" id="IPR056785">
    <property type="entry name" value="YkcA/B-like_C"/>
</dbReference>
<feature type="transmembrane region" description="Helical" evidence="9">
    <location>
        <begin position="496"/>
        <end position="516"/>
    </location>
</feature>
<keyword evidence="4" id="KW-0808">Transferase</keyword>
<feature type="compositionally biased region" description="Low complexity" evidence="8">
    <location>
        <begin position="12"/>
        <end position="30"/>
    </location>
</feature>
<keyword evidence="6 9" id="KW-1133">Transmembrane helix</keyword>
<evidence type="ECO:0000256" key="8">
    <source>
        <dbReference type="SAM" id="MobiDB-lite"/>
    </source>
</evidence>
<feature type="transmembrane region" description="Helical" evidence="9">
    <location>
        <begin position="472"/>
        <end position="489"/>
    </location>
</feature>
<feature type="compositionally biased region" description="Low complexity" evidence="8">
    <location>
        <begin position="566"/>
        <end position="584"/>
    </location>
</feature>
<feature type="domain" description="Putative mannosyltransferase YkcA/B-like C-terminal" evidence="11">
    <location>
        <begin position="603"/>
        <end position="691"/>
    </location>
</feature>
<evidence type="ECO:0000256" key="6">
    <source>
        <dbReference type="ARBA" id="ARBA00022989"/>
    </source>
</evidence>
<keyword evidence="5 9" id="KW-0812">Transmembrane</keyword>
<keyword evidence="13" id="KW-1185">Reference proteome</keyword>
<gene>
    <name evidence="12" type="ORF">GCM10022197_19650</name>
</gene>
<dbReference type="Pfam" id="PF24878">
    <property type="entry name" value="YkcB_C"/>
    <property type="match status" value="1"/>
</dbReference>
<feature type="transmembrane region" description="Helical" evidence="9">
    <location>
        <begin position="125"/>
        <end position="152"/>
    </location>
</feature>
<evidence type="ECO:0000259" key="10">
    <source>
        <dbReference type="Pfam" id="PF13231"/>
    </source>
</evidence>
<reference evidence="13" key="1">
    <citation type="journal article" date="2019" name="Int. J. Syst. Evol. Microbiol.">
        <title>The Global Catalogue of Microorganisms (GCM) 10K type strain sequencing project: providing services to taxonomists for standard genome sequencing and annotation.</title>
        <authorList>
            <consortium name="The Broad Institute Genomics Platform"/>
            <consortium name="The Broad Institute Genome Sequencing Center for Infectious Disease"/>
            <person name="Wu L."/>
            <person name="Ma J."/>
        </authorList>
    </citation>
    <scope>NUCLEOTIDE SEQUENCE [LARGE SCALE GENOMIC DNA]</scope>
    <source>
        <strain evidence="13">JCM 16540</strain>
    </source>
</reference>
<feature type="domain" description="Glycosyltransferase RgtA/B/C/D-like" evidence="10">
    <location>
        <begin position="110"/>
        <end position="157"/>
    </location>
</feature>
<evidence type="ECO:0000256" key="4">
    <source>
        <dbReference type="ARBA" id="ARBA00022679"/>
    </source>
</evidence>
<accession>A0ABP6XCK0</accession>
<evidence type="ECO:0000256" key="2">
    <source>
        <dbReference type="ARBA" id="ARBA00022475"/>
    </source>
</evidence>
<dbReference type="Proteomes" id="UP001500767">
    <property type="component" value="Unassembled WGS sequence"/>
</dbReference>
<dbReference type="PANTHER" id="PTHR33908:SF3">
    <property type="entry name" value="UNDECAPRENYL PHOSPHATE-ALPHA-4-AMINO-4-DEOXY-L-ARABINOSE ARABINOSYL TRANSFERASE"/>
    <property type="match status" value="1"/>
</dbReference>
<evidence type="ECO:0000313" key="13">
    <source>
        <dbReference type="Proteomes" id="UP001500767"/>
    </source>
</evidence>
<proteinExistence type="predicted"/>
<feature type="transmembrane region" description="Helical" evidence="9">
    <location>
        <begin position="358"/>
        <end position="377"/>
    </location>
</feature>
<dbReference type="RefSeq" id="WP_204910828.1">
    <property type="nucleotide sequence ID" value="NZ_BAAAYR010000002.1"/>
</dbReference>
<feature type="transmembrane region" description="Helical" evidence="9">
    <location>
        <begin position="172"/>
        <end position="193"/>
    </location>
</feature>
<dbReference type="PANTHER" id="PTHR33908">
    <property type="entry name" value="MANNOSYLTRANSFERASE YKCB-RELATED"/>
    <property type="match status" value="1"/>
</dbReference>
<feature type="transmembrane region" description="Helical" evidence="9">
    <location>
        <begin position="229"/>
        <end position="254"/>
    </location>
</feature>
<feature type="region of interest" description="Disordered" evidence="8">
    <location>
        <begin position="527"/>
        <end position="598"/>
    </location>
</feature>
<evidence type="ECO:0000256" key="9">
    <source>
        <dbReference type="SAM" id="Phobius"/>
    </source>
</evidence>
<keyword evidence="3" id="KW-0328">Glycosyltransferase</keyword>
<feature type="transmembrane region" description="Helical" evidence="9">
    <location>
        <begin position="447"/>
        <end position="466"/>
    </location>
</feature>
<feature type="compositionally biased region" description="Gly residues" evidence="8">
    <location>
        <begin position="585"/>
        <end position="597"/>
    </location>
</feature>